<proteinExistence type="predicted"/>
<dbReference type="SUPFAM" id="SSF90229">
    <property type="entry name" value="CCCH zinc finger"/>
    <property type="match status" value="2"/>
</dbReference>
<dbReference type="PANTHER" id="PTHR12547">
    <property type="entry name" value="CCCH ZINC FINGER/TIS11-RELATED"/>
    <property type="match status" value="1"/>
</dbReference>
<dbReference type="Pfam" id="PF00642">
    <property type="entry name" value="zf-CCCH"/>
    <property type="match status" value="2"/>
</dbReference>
<feature type="zinc finger region" description="C3H1-type" evidence="5">
    <location>
        <begin position="344"/>
        <end position="372"/>
    </location>
</feature>
<gene>
    <name evidence="8" type="ORF">BN980_GECA05s03112g</name>
</gene>
<keyword evidence="2" id="KW-0677">Repeat</keyword>
<evidence type="ECO:0000313" key="9">
    <source>
        <dbReference type="Proteomes" id="UP000242525"/>
    </source>
</evidence>
<feature type="zinc finger region" description="C3H1-type" evidence="5">
    <location>
        <begin position="305"/>
        <end position="334"/>
    </location>
</feature>
<keyword evidence="9" id="KW-1185">Reference proteome</keyword>
<feature type="region of interest" description="Disordered" evidence="6">
    <location>
        <begin position="117"/>
        <end position="138"/>
    </location>
</feature>
<comment type="caution">
    <text evidence="8">The sequence shown here is derived from an EMBL/GenBank/DDBJ whole genome shotgun (WGS) entry which is preliminary data.</text>
</comment>
<feature type="region of interest" description="Disordered" evidence="6">
    <location>
        <begin position="258"/>
        <end position="297"/>
    </location>
</feature>
<evidence type="ECO:0000256" key="2">
    <source>
        <dbReference type="ARBA" id="ARBA00022737"/>
    </source>
</evidence>
<evidence type="ECO:0000256" key="5">
    <source>
        <dbReference type="PROSITE-ProRule" id="PRU00723"/>
    </source>
</evidence>
<name>A0A0J9X8G2_GEOCN</name>
<dbReference type="Gene3D" id="4.10.1000.10">
    <property type="entry name" value="Zinc finger, CCCH-type"/>
    <property type="match status" value="2"/>
</dbReference>
<sequence length="372" mass="41253">MASPHSYLPDTHCTPLPLLWGDSNSQIEHSFAIQQQQQQQQKFYSLPPLTVGHGSPPSSPDSLSSASCPLSTTHSSISSFSDLSTTPPLSRSSTIYSNKSSDISALWGSSTYGQAKPKFPSMNSQTTPGTPIHEGFNDGYYAPNLSSSSLPPNGMANNQAHCHSMPAVFAVQQQQQQQQQQPMPTFNDYHFNEIKHHEFIDDSFNGWNNEQQQHFMNPFPPTPPLNGLNDMPIKDLHHGHHAHQHLYDDNSHMAVTQLNRRHSHKPTSNNTMGGSSGSIHRKSEAGLSRSASSRKPSKLVVNTELYKTELCATFIKSGGNCPYGSKCQFAHGAQDLKVVDRPPKWRSKPCQNWIKTGACAYNERCCFRHDTN</sequence>
<evidence type="ECO:0000256" key="1">
    <source>
        <dbReference type="ARBA" id="ARBA00022723"/>
    </source>
</evidence>
<dbReference type="Proteomes" id="UP000242525">
    <property type="component" value="Unassembled WGS sequence"/>
</dbReference>
<evidence type="ECO:0000256" key="3">
    <source>
        <dbReference type="ARBA" id="ARBA00022771"/>
    </source>
</evidence>
<dbReference type="InterPro" id="IPR000571">
    <property type="entry name" value="Znf_CCCH"/>
</dbReference>
<dbReference type="EMBL" id="CCBN010000005">
    <property type="protein sequence ID" value="CDO53529.1"/>
    <property type="molecule type" value="Genomic_DNA"/>
</dbReference>
<dbReference type="PANTHER" id="PTHR12547:SF18">
    <property type="entry name" value="PROTEIN TIS11"/>
    <property type="match status" value="1"/>
</dbReference>
<feature type="domain" description="C3H1-type" evidence="7">
    <location>
        <begin position="305"/>
        <end position="334"/>
    </location>
</feature>
<feature type="domain" description="C3H1-type" evidence="7">
    <location>
        <begin position="344"/>
        <end position="372"/>
    </location>
</feature>
<dbReference type="InterPro" id="IPR036855">
    <property type="entry name" value="Znf_CCCH_sf"/>
</dbReference>
<protein>
    <recommendedName>
        <fullName evidence="7">C3H1-type domain-containing protein</fullName>
    </recommendedName>
</protein>
<dbReference type="InterPro" id="IPR045877">
    <property type="entry name" value="ZFP36-like"/>
</dbReference>
<keyword evidence="1 5" id="KW-0479">Metal-binding</keyword>
<evidence type="ECO:0000313" key="8">
    <source>
        <dbReference type="EMBL" id="CDO53529.1"/>
    </source>
</evidence>
<evidence type="ECO:0000256" key="4">
    <source>
        <dbReference type="ARBA" id="ARBA00022833"/>
    </source>
</evidence>
<dbReference type="GO" id="GO:0003729">
    <property type="term" value="F:mRNA binding"/>
    <property type="evidence" value="ECO:0007669"/>
    <property type="project" value="InterPro"/>
</dbReference>
<reference evidence="8" key="1">
    <citation type="submission" date="2014-03" db="EMBL/GenBank/DDBJ databases">
        <authorList>
            <person name="Casaregola S."/>
        </authorList>
    </citation>
    <scope>NUCLEOTIDE SEQUENCE [LARGE SCALE GENOMIC DNA]</scope>
    <source>
        <strain evidence="8">CLIB 918</strain>
    </source>
</reference>
<dbReference type="SMART" id="SM00356">
    <property type="entry name" value="ZnF_C3H1"/>
    <property type="match status" value="2"/>
</dbReference>
<dbReference type="OrthoDB" id="410307at2759"/>
<keyword evidence="4 5" id="KW-0862">Zinc</keyword>
<evidence type="ECO:0000256" key="6">
    <source>
        <dbReference type="SAM" id="MobiDB-lite"/>
    </source>
</evidence>
<accession>A0A0J9X8G2</accession>
<dbReference type="AlphaFoldDB" id="A0A0J9X8G2"/>
<dbReference type="STRING" id="1173061.A0A0J9X8G2"/>
<dbReference type="FunFam" id="4.10.1000.10:FF:000001">
    <property type="entry name" value="zinc finger CCCH domain-containing protein 15-like"/>
    <property type="match status" value="1"/>
</dbReference>
<keyword evidence="3 5" id="KW-0863">Zinc-finger</keyword>
<feature type="compositionally biased region" description="Low complexity" evidence="6">
    <location>
        <begin position="60"/>
        <end position="94"/>
    </location>
</feature>
<feature type="region of interest" description="Disordered" evidence="6">
    <location>
        <begin position="46"/>
        <end position="96"/>
    </location>
</feature>
<organism evidence="8 9">
    <name type="scientific">Geotrichum candidum</name>
    <name type="common">Oospora lactis</name>
    <name type="synonym">Dipodascus geotrichum</name>
    <dbReference type="NCBI Taxonomy" id="1173061"/>
    <lineage>
        <taxon>Eukaryota</taxon>
        <taxon>Fungi</taxon>
        <taxon>Dikarya</taxon>
        <taxon>Ascomycota</taxon>
        <taxon>Saccharomycotina</taxon>
        <taxon>Dipodascomycetes</taxon>
        <taxon>Dipodascales</taxon>
        <taxon>Dipodascaceae</taxon>
        <taxon>Geotrichum</taxon>
    </lineage>
</organism>
<evidence type="ECO:0000259" key="7">
    <source>
        <dbReference type="PROSITE" id="PS50103"/>
    </source>
</evidence>
<dbReference type="GO" id="GO:0008270">
    <property type="term" value="F:zinc ion binding"/>
    <property type="evidence" value="ECO:0007669"/>
    <property type="project" value="UniProtKB-KW"/>
</dbReference>
<dbReference type="PROSITE" id="PS50103">
    <property type="entry name" value="ZF_C3H1"/>
    <property type="match status" value="2"/>
</dbReference>